<evidence type="ECO:0000256" key="2">
    <source>
        <dbReference type="ARBA" id="ARBA00022448"/>
    </source>
</evidence>
<dbReference type="PANTHER" id="PTHR30081">
    <property type="entry name" value="PROTEIN-EXPORT MEMBRANE PROTEIN SEC"/>
    <property type="match status" value="1"/>
</dbReference>
<dbReference type="EMBL" id="JADION010000004">
    <property type="protein sequence ID" value="MBF4102254.1"/>
    <property type="molecule type" value="Genomic_DNA"/>
</dbReference>
<gene>
    <name evidence="10 12" type="primary">secF</name>
    <name evidence="12" type="ORF">INT80_02085</name>
</gene>
<dbReference type="SUPFAM" id="SSF82866">
    <property type="entry name" value="Multidrug efflux transporter AcrB transmembrane domain"/>
    <property type="match status" value="1"/>
</dbReference>
<dbReference type="InterPro" id="IPR022813">
    <property type="entry name" value="SecD/SecF_arch_bac"/>
</dbReference>
<comment type="subcellular location">
    <subcellularLocation>
        <location evidence="1 10">Cell membrane</location>
        <topology evidence="1 10">Multi-pass membrane protein</topology>
    </subcellularLocation>
</comment>
<keyword evidence="5 10" id="KW-0653">Protein transport</keyword>
<dbReference type="InterPro" id="IPR055344">
    <property type="entry name" value="SecD_SecF_C_bact"/>
</dbReference>
<keyword evidence="6 10" id="KW-1133">Transmembrane helix</keyword>
<reference evidence="12" key="1">
    <citation type="submission" date="2020-11" db="EMBL/GenBank/DDBJ databases">
        <title>Gallibacterium anatis 1637, full genome, WGS.</title>
        <authorList>
            <person name="Laishevtcev A.I."/>
            <person name="Yakimova E.A."/>
            <person name="Petkovich D."/>
            <person name="Stepanova T.V."/>
            <person name="Kalendr R.S."/>
            <person name="Rubalsky E.O."/>
            <person name="Zulkarneev E.R."/>
            <person name="Aleshkin A.V."/>
        </authorList>
    </citation>
    <scope>NUCLEOTIDE SEQUENCE</scope>
    <source>
        <strain evidence="12">1637</strain>
    </source>
</reference>
<keyword evidence="2 10" id="KW-0813">Transport</keyword>
<dbReference type="GO" id="GO:0015450">
    <property type="term" value="F:protein-transporting ATPase activity"/>
    <property type="evidence" value="ECO:0007669"/>
    <property type="project" value="InterPro"/>
</dbReference>
<evidence type="ECO:0000256" key="3">
    <source>
        <dbReference type="ARBA" id="ARBA00022475"/>
    </source>
</evidence>
<dbReference type="GO" id="GO:0006605">
    <property type="term" value="P:protein targeting"/>
    <property type="evidence" value="ECO:0007669"/>
    <property type="project" value="UniProtKB-UniRule"/>
</dbReference>
<sequence>MVENESVNYRFKGSIIYENTDNQTETVNDIKLPYKLIHFMRYRMVGYALSIIVVAISLFFIITKGFNWGLDFTGGTVIDTSFSQPADLPKIRSILAQNGLDNAVVQASGGVRDVMVRVPASVNDPNIGTHIKTILSDNIDKDVSIRSIEFVGPNVGEELTTSAIYATLITLAMLLLYVGLRFEWRLALGAIFSLAHDVIVTLGFFAMLQVEIDLTFVAAILSVIGYSLNDSIVVFDRVRENFRKIRRASTVEIINISLSQTLSRTLMTSITTLIVVIALLLFGGPTIHSFSLALLIGIGFGTYSSIYIAIALALNFGLKREHMLPPKVEKEGADQESLLP</sequence>
<evidence type="ECO:0000256" key="5">
    <source>
        <dbReference type="ARBA" id="ARBA00022927"/>
    </source>
</evidence>
<comment type="function">
    <text evidence="10">Part of the Sec protein translocase complex. Interacts with the SecYEG preprotein conducting channel. SecDF uses the proton motive force (PMF) to complete protein translocation after the ATP-dependent function of SecA.</text>
</comment>
<dbReference type="AlphaFoldDB" id="A0A930UW92"/>
<feature type="transmembrane region" description="Helical" evidence="10">
    <location>
        <begin position="214"/>
        <end position="235"/>
    </location>
</feature>
<feature type="transmembrane region" description="Helical" evidence="10">
    <location>
        <begin position="44"/>
        <end position="62"/>
    </location>
</feature>
<evidence type="ECO:0000313" key="12">
    <source>
        <dbReference type="EMBL" id="MBF4102254.1"/>
    </source>
</evidence>
<evidence type="ECO:0000259" key="11">
    <source>
        <dbReference type="Pfam" id="PF02355"/>
    </source>
</evidence>
<keyword evidence="8 10" id="KW-0472">Membrane</keyword>
<evidence type="ECO:0000256" key="10">
    <source>
        <dbReference type="HAMAP-Rule" id="MF_01464"/>
    </source>
</evidence>
<feature type="transmembrane region" description="Helical" evidence="10">
    <location>
        <begin position="290"/>
        <end position="314"/>
    </location>
</feature>
<dbReference type="Gene3D" id="1.20.1640.10">
    <property type="entry name" value="Multidrug efflux transporter AcrB transmembrane domain"/>
    <property type="match status" value="1"/>
</dbReference>
<feature type="transmembrane region" description="Helical" evidence="10">
    <location>
        <begin position="266"/>
        <end position="284"/>
    </location>
</feature>
<evidence type="ECO:0000256" key="7">
    <source>
        <dbReference type="ARBA" id="ARBA00023010"/>
    </source>
</evidence>
<dbReference type="FunFam" id="1.20.1640.10:FF:000006">
    <property type="entry name" value="Protein-export membrane protein SecF"/>
    <property type="match status" value="1"/>
</dbReference>
<proteinExistence type="inferred from homology"/>
<keyword evidence="4 10" id="KW-0812">Transmembrane</keyword>
<evidence type="ECO:0000256" key="6">
    <source>
        <dbReference type="ARBA" id="ARBA00022989"/>
    </source>
</evidence>
<dbReference type="GO" id="GO:0065002">
    <property type="term" value="P:intracellular protein transmembrane transport"/>
    <property type="evidence" value="ECO:0007669"/>
    <property type="project" value="UniProtKB-UniRule"/>
</dbReference>
<dbReference type="NCBIfam" id="TIGR00916">
    <property type="entry name" value="2A0604s01"/>
    <property type="match status" value="1"/>
</dbReference>
<dbReference type="InterPro" id="IPR022645">
    <property type="entry name" value="SecD/SecF_bac"/>
</dbReference>
<keyword evidence="7 10" id="KW-0811">Translocation</keyword>
<dbReference type="PANTHER" id="PTHR30081:SF8">
    <property type="entry name" value="PROTEIN TRANSLOCASE SUBUNIT SECF"/>
    <property type="match status" value="1"/>
</dbReference>
<keyword evidence="3 10" id="KW-1003">Cell membrane</keyword>
<comment type="subunit">
    <text evidence="10">Forms a complex with SecD. Part of the essential Sec protein translocation apparatus which comprises SecA, SecYEG and auxiliary proteins SecDF-YajC and YidC.</text>
</comment>
<dbReference type="HAMAP" id="MF_01464_B">
    <property type="entry name" value="SecF_B"/>
    <property type="match status" value="1"/>
</dbReference>
<comment type="caution">
    <text evidence="12">The sequence shown here is derived from an EMBL/GenBank/DDBJ whole genome shotgun (WGS) entry which is preliminary data.</text>
</comment>
<feature type="transmembrane region" description="Helical" evidence="10">
    <location>
        <begin position="162"/>
        <end position="180"/>
    </location>
</feature>
<dbReference type="Pfam" id="PF07549">
    <property type="entry name" value="Sec_GG"/>
    <property type="match status" value="1"/>
</dbReference>
<dbReference type="InterPro" id="IPR048634">
    <property type="entry name" value="SecD_SecF_C"/>
</dbReference>
<dbReference type="InterPro" id="IPR022646">
    <property type="entry name" value="SecD/SecF_CS"/>
</dbReference>
<evidence type="ECO:0000256" key="1">
    <source>
        <dbReference type="ARBA" id="ARBA00004651"/>
    </source>
</evidence>
<evidence type="ECO:0000256" key="8">
    <source>
        <dbReference type="ARBA" id="ARBA00023136"/>
    </source>
</evidence>
<dbReference type="InterPro" id="IPR005665">
    <property type="entry name" value="SecF_bac"/>
</dbReference>
<dbReference type="PRINTS" id="PR01755">
    <property type="entry name" value="SECFTRNLCASE"/>
</dbReference>
<accession>A0A930UW92</accession>
<dbReference type="GO" id="GO:0043952">
    <property type="term" value="P:protein transport by the Sec complex"/>
    <property type="evidence" value="ECO:0007669"/>
    <property type="project" value="UniProtKB-UniRule"/>
</dbReference>
<feature type="transmembrane region" description="Helical" evidence="10">
    <location>
        <begin position="187"/>
        <end position="208"/>
    </location>
</feature>
<dbReference type="NCBIfam" id="TIGR00966">
    <property type="entry name" value="transloc_SecF"/>
    <property type="match status" value="1"/>
</dbReference>
<evidence type="ECO:0000256" key="4">
    <source>
        <dbReference type="ARBA" id="ARBA00022692"/>
    </source>
</evidence>
<evidence type="ECO:0000256" key="9">
    <source>
        <dbReference type="ARBA" id="ARBA00060763"/>
    </source>
</evidence>
<name>A0A930UW92_9PAST</name>
<protein>
    <recommendedName>
        <fullName evidence="10">Protein-export membrane protein SecF</fullName>
    </recommendedName>
</protein>
<comment type="similarity">
    <text evidence="9 10">Belongs to the SecD/SecF family. SecF subfamily.</text>
</comment>
<feature type="domain" description="Protein export membrane protein SecD/SecF C-terminal" evidence="11">
    <location>
        <begin position="136"/>
        <end position="317"/>
    </location>
</feature>
<dbReference type="Pfam" id="PF02355">
    <property type="entry name" value="SecD_SecF_C"/>
    <property type="match status" value="1"/>
</dbReference>
<dbReference type="GO" id="GO:0005886">
    <property type="term" value="C:plasma membrane"/>
    <property type="evidence" value="ECO:0007669"/>
    <property type="project" value="UniProtKB-SubCell"/>
</dbReference>
<organism evidence="12">
    <name type="scientific">Gallibacterium anatis</name>
    <dbReference type="NCBI Taxonomy" id="750"/>
    <lineage>
        <taxon>Bacteria</taxon>
        <taxon>Pseudomonadati</taxon>
        <taxon>Pseudomonadota</taxon>
        <taxon>Gammaproteobacteria</taxon>
        <taxon>Pasteurellales</taxon>
        <taxon>Pasteurellaceae</taxon>
        <taxon>Gallibacterium</taxon>
    </lineage>
</organism>